<feature type="transmembrane region" description="Helical" evidence="10">
    <location>
        <begin position="319"/>
        <end position="337"/>
    </location>
</feature>
<evidence type="ECO:0000256" key="7">
    <source>
        <dbReference type="ARBA" id="ARBA00023065"/>
    </source>
</evidence>
<dbReference type="Pfam" id="PF00999">
    <property type="entry name" value="Na_H_Exchanger"/>
    <property type="match status" value="1"/>
</dbReference>
<keyword evidence="7" id="KW-0406">Ion transport</keyword>
<proteinExistence type="evidence at transcript level"/>
<dbReference type="GO" id="GO:0098662">
    <property type="term" value="P:inorganic cation transmembrane transport"/>
    <property type="evidence" value="ECO:0000318"/>
    <property type="project" value="GO_Central"/>
</dbReference>
<feature type="transmembrane region" description="Helical" evidence="10">
    <location>
        <begin position="59"/>
        <end position="78"/>
    </location>
</feature>
<dbReference type="PANTHER" id="PTHR32468">
    <property type="entry name" value="CATION/H + ANTIPORTER"/>
    <property type="match status" value="1"/>
</dbReference>
<dbReference type="InterPro" id="IPR006153">
    <property type="entry name" value="Cation/H_exchanger_TM"/>
</dbReference>
<dbReference type="GO" id="GO:0012505">
    <property type="term" value="C:endomembrane system"/>
    <property type="evidence" value="ECO:0000318"/>
    <property type="project" value="GO_Central"/>
</dbReference>
<evidence type="ECO:0000256" key="2">
    <source>
        <dbReference type="ARBA" id="ARBA00022448"/>
    </source>
</evidence>
<feature type="transmembrane region" description="Helical" evidence="10">
    <location>
        <begin position="130"/>
        <end position="157"/>
    </location>
</feature>
<dbReference type="STRING" id="3760.A0A251QA73"/>
<keyword evidence="4 10" id="KW-0812">Transmembrane</keyword>
<name>A0A251QA73_PRUPE</name>
<evidence type="ECO:0000256" key="1">
    <source>
        <dbReference type="ARBA" id="ARBA00004141"/>
    </source>
</evidence>
<dbReference type="InterPro" id="IPR050794">
    <property type="entry name" value="CPA2_transporter"/>
</dbReference>
<reference evidence="13" key="2">
    <citation type="submission" date="2016-12" db="EMBL/GenBank/DDBJ databases">
        <title>WGS assembly of Prunus persica.</title>
        <authorList>
            <person name="Verde I."/>
            <person name="Jenkins J."/>
            <person name="Dondini L."/>
            <person name="Micali S."/>
            <person name="Pagliarani G."/>
            <person name="Vendramin E."/>
            <person name="Paris R."/>
            <person name="Aramini V."/>
            <person name="Gazza L."/>
            <person name="Rossini L."/>
            <person name="Bassi D."/>
            <person name="Troggio M."/>
            <person name="Shu S."/>
            <person name="Grimwood J.H."/>
            <person name="Tartarini S."/>
            <person name="Dettori M.T."/>
            <person name="Schmutz J."/>
        </authorList>
    </citation>
    <scope>NUCLEOTIDE SEQUENCE</scope>
</reference>
<dbReference type="GO" id="GO:0015297">
    <property type="term" value="F:antiporter activity"/>
    <property type="evidence" value="ECO:0007669"/>
    <property type="project" value="InterPro"/>
</dbReference>
<keyword evidence="14" id="KW-1185">Reference proteome</keyword>
<dbReference type="Proteomes" id="UP000006882">
    <property type="component" value="Chromosome G2"/>
</dbReference>
<evidence type="ECO:0000313" key="14">
    <source>
        <dbReference type="Proteomes" id="UP000006882"/>
    </source>
</evidence>
<feature type="transmembrane region" description="Helical" evidence="10">
    <location>
        <begin position="98"/>
        <end position="118"/>
    </location>
</feature>
<reference evidence="13 14" key="1">
    <citation type="journal article" date="2013" name="Nat. Genet.">
        <title>The high-quality draft genome of peach (Prunus persica) identifies unique patterns of genetic diversity, domestication and genome evolution.</title>
        <authorList>
            <consortium name="International Peach Genome Initiative"/>
            <person name="Verde I."/>
            <person name="Abbott A.G."/>
            <person name="Scalabrin S."/>
            <person name="Jung S."/>
            <person name="Shu S."/>
            <person name="Marroni F."/>
            <person name="Zhebentyayeva T."/>
            <person name="Dettori M.T."/>
            <person name="Grimwood J."/>
            <person name="Cattonaro F."/>
            <person name="Zuccolo A."/>
            <person name="Rossini L."/>
            <person name="Jenkins J."/>
            <person name="Vendramin E."/>
            <person name="Meisel L.A."/>
            <person name="Decroocq V."/>
            <person name="Sosinski B."/>
            <person name="Prochnik S."/>
            <person name="Mitros T."/>
            <person name="Policriti A."/>
            <person name="Cipriani G."/>
            <person name="Dondini L."/>
            <person name="Ficklin S."/>
            <person name="Goodstein D.M."/>
            <person name="Xuan P."/>
            <person name="Del Fabbro C."/>
            <person name="Aramini V."/>
            <person name="Copetti D."/>
            <person name="Gonzalez S."/>
            <person name="Horner D.S."/>
            <person name="Falchi R."/>
            <person name="Lucas S."/>
            <person name="Mica E."/>
            <person name="Maldonado J."/>
            <person name="Lazzari B."/>
            <person name="Bielenberg D."/>
            <person name="Pirona R."/>
            <person name="Miculan M."/>
            <person name="Barakat A."/>
            <person name="Testolin R."/>
            <person name="Stella A."/>
            <person name="Tartarini S."/>
            <person name="Tonutti P."/>
            <person name="Arus P."/>
            <person name="Orellana A."/>
            <person name="Wells C."/>
            <person name="Main D."/>
            <person name="Vizzotto G."/>
            <person name="Silva H."/>
            <person name="Salamini F."/>
            <person name="Schmutz J."/>
            <person name="Morgante M."/>
            <person name="Rokhsar D.S."/>
        </authorList>
    </citation>
    <scope>NUCLEOTIDE SEQUENCE [LARGE SCALE GENOMIC DNA]</scope>
    <source>
        <strain evidence="14">cv. Nemared</strain>
    </source>
</reference>
<dbReference type="Gene3D" id="1.20.1530.20">
    <property type="match status" value="1"/>
</dbReference>
<gene>
    <name evidence="12" type="primary">KEA2</name>
    <name evidence="13" type="ORF">PRUPE_2G029000</name>
</gene>
<accession>A0A251QA73</accession>
<dbReference type="Gramene" id="ONI20682">
    <property type="protein sequence ID" value="ONI20682"/>
    <property type="gene ID" value="PRUPE_2G029000"/>
</dbReference>
<feature type="transmembrane region" description="Helical" evidence="10">
    <location>
        <begin position="269"/>
        <end position="299"/>
    </location>
</feature>
<feature type="transmembrane region" description="Helical" evidence="10">
    <location>
        <begin position="349"/>
        <end position="369"/>
    </location>
</feature>
<keyword evidence="6 10" id="KW-1133">Transmembrane helix</keyword>
<dbReference type="GO" id="GO:0006813">
    <property type="term" value="P:potassium ion transport"/>
    <property type="evidence" value="ECO:0007669"/>
    <property type="project" value="UniProtKB-KW"/>
</dbReference>
<dbReference type="EMBL" id="CM007652">
    <property type="protein sequence ID" value="ONI20682.1"/>
    <property type="molecule type" value="Genomic_DNA"/>
</dbReference>
<feature type="transmembrane region" description="Helical" evidence="10">
    <location>
        <begin position="238"/>
        <end position="257"/>
    </location>
</feature>
<evidence type="ECO:0000313" key="12">
    <source>
        <dbReference type="EMBL" id="AZI15345.1"/>
    </source>
</evidence>
<dbReference type="InterPro" id="IPR038770">
    <property type="entry name" value="Na+/solute_symporter_sf"/>
</dbReference>
<feature type="transmembrane region" description="Helical" evidence="10">
    <location>
        <begin position="381"/>
        <end position="402"/>
    </location>
</feature>
<evidence type="ECO:0000256" key="8">
    <source>
        <dbReference type="ARBA" id="ARBA00023136"/>
    </source>
</evidence>
<dbReference type="EMBL" id="MG191377">
    <property type="protein sequence ID" value="AZI15345.1"/>
    <property type="molecule type" value="mRNA"/>
</dbReference>
<evidence type="ECO:0000256" key="3">
    <source>
        <dbReference type="ARBA" id="ARBA00022538"/>
    </source>
</evidence>
<dbReference type="AlphaFoldDB" id="A0A251QA73"/>
<comment type="subcellular location">
    <subcellularLocation>
        <location evidence="1">Membrane</location>
        <topology evidence="1">Multi-pass membrane protein</topology>
    </subcellularLocation>
</comment>
<protein>
    <submittedName>
        <fullName evidence="12">K efflux antiporter</fullName>
    </submittedName>
</protein>
<dbReference type="GO" id="GO:0016020">
    <property type="term" value="C:membrane"/>
    <property type="evidence" value="ECO:0007669"/>
    <property type="project" value="UniProtKB-SubCell"/>
</dbReference>
<sequence length="564" mass="61599">MANKNISTLEEDVIALHKVNETFFNVCFSSPPNMEFGGNWDDVFKSPVPLVRASHLVPLLELQIVVIFVITQTGILLGPSIKDKSGKESLFPLLSQDAIGTASVFGYAFFMFLTGVKMDVGMIKKTGHKALTIGILSLVVPIICGLLTAFACAYVFKEEEDDKVFFVAATHSLTSFAVVSSLLQDLKLLNSELGRLGLSSGLVSDMINVIATSTASFIRVSMGTGQPIYKIYGDIFSLIAYILAVVFIIRPALFWIVKHTPAGRPVKDVYIYAIFLMVLLSGVLSDMFDQTVLLGPFILGLAVPDGPPLGAAIVKKFDWFFSGVFTPLFVTICAMKADLSSIGDDRKLLTLDIVLLVVTFLSKVMASFVPSLICKMPFNDALAIGFVMSSKGVVELASYSLFHDYKTIDDQTFAVLLVSVLIIAILVPSMVNYLYDPSRKYAGYQKRNIIDMKPNAELRILACIHSQYDVAPVINLLDVSCPTGGSPISVNALHLIELVGRASPVFIAHHIHEKVTFNVHFSEKVIGPFNQYQLNNQGAVSANIFTAISPSNIMHEDICTLLEV</sequence>
<keyword evidence="2" id="KW-0813">Transport</keyword>
<keyword evidence="3" id="KW-0633">Potassium transport</keyword>
<keyword evidence="8 10" id="KW-0472">Membrane</keyword>
<evidence type="ECO:0000256" key="4">
    <source>
        <dbReference type="ARBA" id="ARBA00022692"/>
    </source>
</evidence>
<evidence type="ECO:0000259" key="11">
    <source>
        <dbReference type="Pfam" id="PF00999"/>
    </source>
</evidence>
<feature type="transmembrane region" description="Helical" evidence="10">
    <location>
        <begin position="163"/>
        <end position="184"/>
    </location>
</feature>
<reference evidence="12" key="3">
    <citation type="submission" date="2017-10" db="EMBL/GenBank/DDBJ databases">
        <title>Identification and Expression of Putative K+ Efflux Antiporter (KEA) Genes in Prunus persica.</title>
        <authorList>
            <person name="Ma R."/>
            <person name="Yu M."/>
        </authorList>
    </citation>
    <scope>NUCLEOTIDE SEQUENCE</scope>
    <source>
        <tissue evidence="12">Fruit</tissue>
    </source>
</reference>
<feature type="transmembrane region" description="Helical" evidence="10">
    <location>
        <begin position="196"/>
        <end position="218"/>
    </location>
</feature>
<evidence type="ECO:0000256" key="10">
    <source>
        <dbReference type="SAM" id="Phobius"/>
    </source>
</evidence>
<comment type="similarity">
    <text evidence="9">Belongs to the monovalent cation:proton antiporter 2 (CPA2) transporter (TC 2.A.37) family. CHX (TC 2.A.37.4) subfamily.</text>
</comment>
<evidence type="ECO:0000256" key="9">
    <source>
        <dbReference type="ARBA" id="ARBA00038341"/>
    </source>
</evidence>
<dbReference type="PANTHER" id="PTHR32468:SF17">
    <property type="entry name" value="CATION_H(+) ANTIPORTER 4"/>
    <property type="match status" value="1"/>
</dbReference>
<feature type="domain" description="Cation/H+ exchanger transmembrane" evidence="11">
    <location>
        <begin position="62"/>
        <end position="430"/>
    </location>
</feature>
<evidence type="ECO:0000256" key="6">
    <source>
        <dbReference type="ARBA" id="ARBA00022989"/>
    </source>
</evidence>
<evidence type="ECO:0000256" key="5">
    <source>
        <dbReference type="ARBA" id="ARBA00022958"/>
    </source>
</evidence>
<feature type="transmembrane region" description="Helical" evidence="10">
    <location>
        <begin position="414"/>
        <end position="435"/>
    </location>
</feature>
<evidence type="ECO:0000313" key="13">
    <source>
        <dbReference type="EMBL" id="ONI20682.1"/>
    </source>
</evidence>
<dbReference type="GO" id="GO:0006885">
    <property type="term" value="P:regulation of pH"/>
    <property type="evidence" value="ECO:0000318"/>
    <property type="project" value="GO_Central"/>
</dbReference>
<dbReference type="eggNOG" id="KOG1650">
    <property type="taxonomic scope" value="Eukaryota"/>
</dbReference>
<keyword evidence="5" id="KW-0630">Potassium</keyword>
<organism evidence="13 14">
    <name type="scientific">Prunus persica</name>
    <name type="common">Peach</name>
    <name type="synonym">Amygdalus persica</name>
    <dbReference type="NCBI Taxonomy" id="3760"/>
    <lineage>
        <taxon>Eukaryota</taxon>
        <taxon>Viridiplantae</taxon>
        <taxon>Streptophyta</taxon>
        <taxon>Embryophyta</taxon>
        <taxon>Tracheophyta</taxon>
        <taxon>Spermatophyta</taxon>
        <taxon>Magnoliopsida</taxon>
        <taxon>eudicotyledons</taxon>
        <taxon>Gunneridae</taxon>
        <taxon>Pentapetalae</taxon>
        <taxon>rosids</taxon>
        <taxon>fabids</taxon>
        <taxon>Rosales</taxon>
        <taxon>Rosaceae</taxon>
        <taxon>Amygdaloideae</taxon>
        <taxon>Amygdaleae</taxon>
        <taxon>Prunus</taxon>
    </lineage>
</organism>
<dbReference type="GO" id="GO:1902600">
    <property type="term" value="P:proton transmembrane transport"/>
    <property type="evidence" value="ECO:0007669"/>
    <property type="project" value="InterPro"/>
</dbReference>